<feature type="domain" description="Scaffold protein Nfu/NifU N-terminal" evidence="2">
    <location>
        <begin position="27"/>
        <end position="130"/>
    </location>
</feature>
<dbReference type="Proteomes" id="UP001165120">
    <property type="component" value="Unassembled WGS sequence"/>
</dbReference>
<dbReference type="GO" id="GO:0051536">
    <property type="term" value="F:iron-sulfur cluster binding"/>
    <property type="evidence" value="ECO:0007669"/>
    <property type="project" value="InterPro"/>
</dbReference>
<dbReference type="InterPro" id="IPR034904">
    <property type="entry name" value="FSCA_dom_sf"/>
</dbReference>
<comment type="caution">
    <text evidence="3">The sequence shown here is derived from an EMBL/GenBank/DDBJ whole genome shotgun (WGS) entry which is preliminary data.</text>
</comment>
<evidence type="ECO:0000259" key="2">
    <source>
        <dbReference type="SMART" id="SM00932"/>
    </source>
</evidence>
<dbReference type="PIRSF" id="PIRSF036773">
    <property type="entry name" value="HIRIP5"/>
    <property type="match status" value="1"/>
</dbReference>
<dbReference type="PANTHER" id="PTHR11178">
    <property type="entry name" value="IRON-SULFUR CLUSTER SCAFFOLD PROTEIN NFU-RELATED"/>
    <property type="match status" value="1"/>
</dbReference>
<evidence type="ECO:0000256" key="1">
    <source>
        <dbReference type="ARBA" id="ARBA00006420"/>
    </source>
</evidence>
<dbReference type="EMBL" id="BSXN01000433">
    <property type="protein sequence ID" value="GME68529.1"/>
    <property type="molecule type" value="Genomic_DNA"/>
</dbReference>
<protein>
    <submittedName>
        <fullName evidence="3">Unnamed protein product</fullName>
    </submittedName>
</protein>
<name>A0A9W6WFD3_CANBO</name>
<reference evidence="3" key="1">
    <citation type="submission" date="2023-04" db="EMBL/GenBank/DDBJ databases">
        <title>Candida boidinii NBRC 10035.</title>
        <authorList>
            <person name="Ichikawa N."/>
            <person name="Sato H."/>
            <person name="Tonouchi N."/>
        </authorList>
    </citation>
    <scope>NUCLEOTIDE SEQUENCE</scope>
    <source>
        <strain evidence="3">NBRC 10035</strain>
    </source>
</reference>
<dbReference type="Pfam" id="PF01106">
    <property type="entry name" value="NifU"/>
    <property type="match status" value="1"/>
</dbReference>
<keyword evidence="4" id="KW-1185">Reference proteome</keyword>
<organism evidence="3 4">
    <name type="scientific">Candida boidinii</name>
    <name type="common">Yeast</name>
    <dbReference type="NCBI Taxonomy" id="5477"/>
    <lineage>
        <taxon>Eukaryota</taxon>
        <taxon>Fungi</taxon>
        <taxon>Dikarya</taxon>
        <taxon>Ascomycota</taxon>
        <taxon>Saccharomycotina</taxon>
        <taxon>Pichiomycetes</taxon>
        <taxon>Pichiales</taxon>
        <taxon>Pichiaceae</taxon>
        <taxon>Ogataea</taxon>
        <taxon>Ogataea/Candida clade</taxon>
    </lineage>
</organism>
<dbReference type="InterPro" id="IPR036498">
    <property type="entry name" value="Nfu/NifU_N_sf"/>
</dbReference>
<dbReference type="GO" id="GO:0016226">
    <property type="term" value="P:iron-sulfur cluster assembly"/>
    <property type="evidence" value="ECO:0007669"/>
    <property type="project" value="InterPro"/>
</dbReference>
<comment type="similarity">
    <text evidence="1">Belongs to the NifU family.</text>
</comment>
<dbReference type="SUPFAM" id="SSF110836">
    <property type="entry name" value="Hypothetical protein SAV1430"/>
    <property type="match status" value="1"/>
</dbReference>
<dbReference type="InterPro" id="IPR014824">
    <property type="entry name" value="Nfu/NifU_N"/>
</dbReference>
<dbReference type="SMART" id="SM00932">
    <property type="entry name" value="Nfu_N"/>
    <property type="match status" value="1"/>
</dbReference>
<dbReference type="GO" id="GO:0005506">
    <property type="term" value="F:iron ion binding"/>
    <property type="evidence" value="ECO:0007669"/>
    <property type="project" value="InterPro"/>
</dbReference>
<accession>A0A9W6WFD3</accession>
<evidence type="ECO:0000313" key="4">
    <source>
        <dbReference type="Proteomes" id="UP001165120"/>
    </source>
</evidence>
<gene>
    <name evidence="3" type="ORF">Cboi02_000171000</name>
</gene>
<dbReference type="AlphaFoldDB" id="A0A9W6WFD3"/>
<dbReference type="GO" id="GO:0005739">
    <property type="term" value="C:mitochondrion"/>
    <property type="evidence" value="ECO:0007669"/>
    <property type="project" value="TreeGrafter"/>
</dbReference>
<dbReference type="SUPFAM" id="SSF117916">
    <property type="entry name" value="Fe-S cluster assembly (FSCA) domain-like"/>
    <property type="match status" value="1"/>
</dbReference>
<sequence>MFHNSFKYIKLNNNLNNLLNFKRFISLKTLSTPNENALKFVAKDFKFLPKDITDLNHGDAIEIDDLPDATYKSPLATSLFKINGVRSLLIGSDFITINKVDDNLSNNNELRWPHLAPKIIDCITNFIENKQDLLIEENEKSNELNDTKNTKELKFDNINLILTKDYLSFLQKKLDEPQDNDDDITYEIKELINTRIRPALQDDGGDIHFRKFDPNSGIVYIKLKGACKSCSLSEDTLKNGIESMLKHYIDEVEEVKAILDPEEEIALQEFEKLEERLKLQRK</sequence>
<dbReference type="InterPro" id="IPR035433">
    <property type="entry name" value="NFU1-like"/>
</dbReference>
<dbReference type="InterPro" id="IPR001075">
    <property type="entry name" value="NIF_FeS_clus_asmbl_NifU_C"/>
</dbReference>
<dbReference type="Gene3D" id="3.30.300.130">
    <property type="entry name" value="Fe-S cluster assembly (FSCA)"/>
    <property type="match status" value="1"/>
</dbReference>
<evidence type="ECO:0000313" key="3">
    <source>
        <dbReference type="EMBL" id="GME68529.1"/>
    </source>
</evidence>
<proteinExistence type="inferred from homology"/>
<dbReference type="Gene3D" id="3.30.1370.70">
    <property type="entry name" value="Scaffold protein Nfu/NifU, N-terminal domain"/>
    <property type="match status" value="1"/>
</dbReference>
<dbReference type="Pfam" id="PF08712">
    <property type="entry name" value="Nfu_N"/>
    <property type="match status" value="1"/>
</dbReference>
<dbReference type="PANTHER" id="PTHR11178:SF1">
    <property type="entry name" value="NFU1 IRON-SULFUR CLUSTER SCAFFOLD HOMOLOG, MITOCHONDRIAL"/>
    <property type="match status" value="1"/>
</dbReference>